<proteinExistence type="predicted"/>
<evidence type="ECO:0000313" key="2">
    <source>
        <dbReference type="Proteomes" id="UP001189616"/>
    </source>
</evidence>
<sequence length="57" mass="6520">MDACYPVKIPREIGSVFILYFDWHIDPDAMLEKAPGSVNSRHLRNRFQMGFTGFSSA</sequence>
<dbReference type="Proteomes" id="UP001189616">
    <property type="component" value="Unassembled WGS sequence"/>
</dbReference>
<protein>
    <submittedName>
        <fullName evidence="1">Uncharacterized protein</fullName>
    </submittedName>
</protein>
<comment type="caution">
    <text evidence="1">The sequence shown here is derived from an EMBL/GenBank/DDBJ whole genome shotgun (WGS) entry which is preliminary data.</text>
</comment>
<organism evidence="1 2">
    <name type="scientific">Ralstonia condita</name>
    <dbReference type="NCBI Taxonomy" id="3058600"/>
    <lineage>
        <taxon>Bacteria</taxon>
        <taxon>Pseudomonadati</taxon>
        <taxon>Pseudomonadota</taxon>
        <taxon>Betaproteobacteria</taxon>
        <taxon>Burkholderiales</taxon>
        <taxon>Burkholderiaceae</taxon>
        <taxon>Ralstonia</taxon>
    </lineage>
</organism>
<gene>
    <name evidence="1" type="ORF">LMG7141_02553</name>
</gene>
<reference evidence="1 2" key="1">
    <citation type="submission" date="2023-07" db="EMBL/GenBank/DDBJ databases">
        <authorList>
            <person name="Peeters C."/>
        </authorList>
    </citation>
    <scope>NUCLEOTIDE SEQUENCE [LARGE SCALE GENOMIC DNA]</scope>
    <source>
        <strain evidence="1 2">LMG 7141</strain>
    </source>
</reference>
<dbReference type="EMBL" id="CATYWO010000003">
    <property type="protein sequence ID" value="CAJ0791728.1"/>
    <property type="molecule type" value="Genomic_DNA"/>
</dbReference>
<accession>A0ABN9IWZ9</accession>
<keyword evidence="2" id="KW-1185">Reference proteome</keyword>
<name>A0ABN9IWZ9_9RALS</name>
<evidence type="ECO:0000313" key="1">
    <source>
        <dbReference type="EMBL" id="CAJ0791728.1"/>
    </source>
</evidence>